<reference evidence="5 6" key="1">
    <citation type="submission" date="2023-11" db="EMBL/GenBank/DDBJ databases">
        <title>MicrobeMod: A computational toolkit for identifying prokaryotic methylation and restriction-modification with nanopore sequencing.</title>
        <authorList>
            <person name="Crits-Christoph A."/>
            <person name="Kang S.C."/>
            <person name="Lee H."/>
            <person name="Ostrov N."/>
        </authorList>
    </citation>
    <scope>NUCLEOTIDE SEQUENCE [LARGE SCALE GENOMIC DNA]</scope>
    <source>
        <strain evidence="5 6">ATCC 43984</strain>
    </source>
</reference>
<dbReference type="PANTHER" id="PTHR30502:SF0">
    <property type="entry name" value="PHOSPHOENOLPYRUVATE CARBOXYLASE FAMILY PROTEIN"/>
    <property type="match status" value="1"/>
</dbReference>
<comment type="similarity">
    <text evidence="1">Belongs to the HpcH/HpaI aldolase family.</text>
</comment>
<keyword evidence="2" id="KW-0479">Metal-binding</keyword>
<dbReference type="InterPro" id="IPR050251">
    <property type="entry name" value="HpcH-HpaI_aldolase"/>
</dbReference>
<evidence type="ECO:0000256" key="3">
    <source>
        <dbReference type="ARBA" id="ARBA00023239"/>
    </source>
</evidence>
<name>A0ABZ0Y8G6_9GAMM</name>
<dbReference type="Gene3D" id="3.20.20.60">
    <property type="entry name" value="Phosphoenolpyruvate-binding domains"/>
    <property type="match status" value="1"/>
</dbReference>
<organism evidence="5 6">
    <name type="scientific">Chromohalobacter canadensis</name>
    <dbReference type="NCBI Taxonomy" id="141389"/>
    <lineage>
        <taxon>Bacteria</taxon>
        <taxon>Pseudomonadati</taxon>
        <taxon>Pseudomonadota</taxon>
        <taxon>Gammaproteobacteria</taxon>
        <taxon>Oceanospirillales</taxon>
        <taxon>Halomonadaceae</taxon>
        <taxon>Chromohalobacter</taxon>
    </lineage>
</organism>
<dbReference type="InterPro" id="IPR005000">
    <property type="entry name" value="Aldolase/citrate-lyase_domain"/>
</dbReference>
<evidence type="ECO:0000256" key="2">
    <source>
        <dbReference type="ARBA" id="ARBA00022723"/>
    </source>
</evidence>
<evidence type="ECO:0000256" key="1">
    <source>
        <dbReference type="ARBA" id="ARBA00005568"/>
    </source>
</evidence>
<keyword evidence="3 5" id="KW-0456">Lyase</keyword>
<evidence type="ECO:0000259" key="4">
    <source>
        <dbReference type="Pfam" id="PF03328"/>
    </source>
</evidence>
<keyword evidence="6" id="KW-1185">Reference proteome</keyword>
<dbReference type="Proteomes" id="UP001321908">
    <property type="component" value="Chromosome"/>
</dbReference>
<dbReference type="GO" id="GO:0016829">
    <property type="term" value="F:lyase activity"/>
    <property type="evidence" value="ECO:0007669"/>
    <property type="project" value="UniProtKB-KW"/>
</dbReference>
<dbReference type="PANTHER" id="PTHR30502">
    <property type="entry name" value="2-KETO-3-DEOXY-L-RHAMNONATE ALDOLASE"/>
    <property type="match status" value="1"/>
</dbReference>
<proteinExistence type="inferred from homology"/>
<protein>
    <submittedName>
        <fullName evidence="5">Aldolase/citrate lyase family protein</fullName>
    </submittedName>
</protein>
<dbReference type="Pfam" id="PF03328">
    <property type="entry name" value="HpcH_HpaI"/>
    <property type="match status" value="1"/>
</dbReference>
<dbReference type="InterPro" id="IPR040442">
    <property type="entry name" value="Pyrv_kinase-like_dom_sf"/>
</dbReference>
<evidence type="ECO:0000313" key="5">
    <source>
        <dbReference type="EMBL" id="WQH08338.1"/>
    </source>
</evidence>
<feature type="domain" description="HpcH/HpaI aldolase/citrate lyase" evidence="4">
    <location>
        <begin position="26"/>
        <end position="234"/>
    </location>
</feature>
<dbReference type="RefSeq" id="WP_246921795.1">
    <property type="nucleotide sequence ID" value="NZ_CP140151.1"/>
</dbReference>
<dbReference type="InterPro" id="IPR015813">
    <property type="entry name" value="Pyrv/PenolPyrv_kinase-like_dom"/>
</dbReference>
<gene>
    <name evidence="5" type="ORF">SR908_12760</name>
</gene>
<dbReference type="EMBL" id="CP140151">
    <property type="protein sequence ID" value="WQH08338.1"/>
    <property type="molecule type" value="Genomic_DNA"/>
</dbReference>
<dbReference type="SUPFAM" id="SSF51621">
    <property type="entry name" value="Phosphoenolpyruvate/pyruvate domain"/>
    <property type="match status" value="1"/>
</dbReference>
<evidence type="ECO:0000313" key="6">
    <source>
        <dbReference type="Proteomes" id="UP001321908"/>
    </source>
</evidence>
<sequence>MLRTNRLKWALAEGREVHGVIASLPAAASIELIAEAGFDFVVIDTEHVLINPETVEHMIRTAESYRLTPLVRVADADPKTLLRLLDGGAQGIVLPQVEDAETLERAVAACKYAPEGERSLNAGRPGAFGKASLADYVVEANREIMVVAMIESRRGVAEIEAICAVPGLDMVLEGAADLSQSLGVTWQPGHPDVVQALEAVQGTASEHHIPYCAFLRDSAAKARWRARGVSTFMLGDERGIAFRALQQALGDARTLESSEAPPS</sequence>
<accession>A0ABZ0Y8G6</accession>